<feature type="transmembrane region" description="Helical" evidence="2">
    <location>
        <begin position="344"/>
        <end position="372"/>
    </location>
</feature>
<evidence type="ECO:0008006" key="5">
    <source>
        <dbReference type="Google" id="ProtNLM"/>
    </source>
</evidence>
<evidence type="ECO:0000313" key="4">
    <source>
        <dbReference type="Proteomes" id="UP000195106"/>
    </source>
</evidence>
<gene>
    <name evidence="3" type="ORF">CMsap09_06420</name>
</gene>
<dbReference type="EMBL" id="MDHJ01000001">
    <property type="protein sequence ID" value="OUE08563.1"/>
    <property type="molecule type" value="Genomic_DNA"/>
</dbReference>
<dbReference type="AlphaFoldDB" id="A0A251XTI0"/>
<dbReference type="Proteomes" id="UP000195106">
    <property type="component" value="Unassembled WGS sequence"/>
</dbReference>
<evidence type="ECO:0000313" key="3">
    <source>
        <dbReference type="EMBL" id="OUE08563.1"/>
    </source>
</evidence>
<sequence>MDVHWLSAPDDEVARAMRAVRTGARPRWMPSRRKVLAHVSDSLLLWALCLVLMTWGVVTDGRGDGTVTPSTIAGLSGAAVVLGAWFLGSRLLHRWAAQPPSPRSRGREWRQHLTALANGFEPDPVEGAPFRALITGGVTGVSATPRFRTTGAEFGVIRRRGATHGGWTYVALALPVPLPHLVLDATANDRRGSDLPASVRRDQRLSLEGDFDRHFRLYAPGEYERDALYLLTPDVMAALVDDARDYNVEVIDRRVVFFRRDPADHSQPEPWEEAGRIIDGAGARLVSRARRYRDDRVLLGGGGPPAPLREDRDEQPPDPRLPRIAEDGRRLDVRDARTGTLGCLGWAAWVAFRFLLLFVPAVFAFAGFMSIVDGR</sequence>
<evidence type="ECO:0000256" key="1">
    <source>
        <dbReference type="SAM" id="MobiDB-lite"/>
    </source>
</evidence>
<name>A0A251XTI0_9MICO</name>
<keyword evidence="2" id="KW-0812">Transmembrane</keyword>
<accession>A0A251XTI0</accession>
<evidence type="ECO:0000256" key="2">
    <source>
        <dbReference type="SAM" id="Phobius"/>
    </source>
</evidence>
<feature type="compositionally biased region" description="Basic and acidic residues" evidence="1">
    <location>
        <begin position="308"/>
        <end position="324"/>
    </location>
</feature>
<organism evidence="3 4">
    <name type="scientific">Clavibacter michiganensis</name>
    <dbReference type="NCBI Taxonomy" id="28447"/>
    <lineage>
        <taxon>Bacteria</taxon>
        <taxon>Bacillati</taxon>
        <taxon>Actinomycetota</taxon>
        <taxon>Actinomycetes</taxon>
        <taxon>Micrococcales</taxon>
        <taxon>Microbacteriaceae</taxon>
        <taxon>Clavibacter</taxon>
    </lineage>
</organism>
<reference evidence="3 4" key="1">
    <citation type="submission" date="2016-08" db="EMBL/GenBank/DDBJ databases">
        <title>Genome sequence of Clavibacter michiganensis spp. strain CASJ009.</title>
        <authorList>
            <person name="Thapa S.P."/>
            <person name="Coaker G."/>
        </authorList>
    </citation>
    <scope>NUCLEOTIDE SEQUENCE [LARGE SCALE GENOMIC DNA]</scope>
    <source>
        <strain evidence="3">CASJ009</strain>
    </source>
</reference>
<comment type="caution">
    <text evidence="3">The sequence shown here is derived from an EMBL/GenBank/DDBJ whole genome shotgun (WGS) entry which is preliminary data.</text>
</comment>
<proteinExistence type="predicted"/>
<keyword evidence="2" id="KW-0472">Membrane</keyword>
<feature type="transmembrane region" description="Helical" evidence="2">
    <location>
        <begin position="70"/>
        <end position="88"/>
    </location>
</feature>
<keyword evidence="2" id="KW-1133">Transmembrane helix</keyword>
<feature type="region of interest" description="Disordered" evidence="1">
    <location>
        <begin position="296"/>
        <end position="324"/>
    </location>
</feature>
<feature type="transmembrane region" description="Helical" evidence="2">
    <location>
        <begin position="35"/>
        <end position="58"/>
    </location>
</feature>
<protein>
    <recommendedName>
        <fullName evidence="5">DUF3137 domain-containing protein</fullName>
    </recommendedName>
</protein>